<dbReference type="RefSeq" id="WP_097814956.1">
    <property type="nucleotide sequence ID" value="NZ_NVPQ01000003.1"/>
</dbReference>
<proteinExistence type="predicted"/>
<feature type="coiled-coil region" evidence="1">
    <location>
        <begin position="91"/>
        <end position="125"/>
    </location>
</feature>
<keyword evidence="2" id="KW-0472">Membrane</keyword>
<feature type="transmembrane region" description="Helical" evidence="2">
    <location>
        <begin position="12"/>
        <end position="32"/>
    </location>
</feature>
<dbReference type="InterPro" id="IPR031709">
    <property type="entry name" value="PutAbiC"/>
</dbReference>
<keyword evidence="1" id="KW-0175">Coiled coil</keyword>
<dbReference type="EMBL" id="NVPQ01000003">
    <property type="protein sequence ID" value="PDY43413.1"/>
    <property type="molecule type" value="Genomic_DNA"/>
</dbReference>
<sequence length="438" mass="51651">MKKWFSKTTNWMFVISMLCIVGAVGSPLVVYLRYSGYGDYTGIANLGPIGDFVGGTTVTFLTAASVFLLIGTNIMQRKELQMSRQSVDEMVNQTKASVEQMKASVQQAEEAKKETQITNETMKRQQFETTFFNMINLHHNILKELRYHDKVGRDAISEFYAELKGIYMNRIYREHQLSILKEGDIEELNELTIQFLIAQRLSEYEKKIIEVHCNPLWVHGYYTEFDTEKFSELQAVLNAGNDEIWNTIKANVIKDFEKNIKNNREKCINVLDNYDLEWYGDQGREIQIKHEYITKFENEYYVETLTALKCRAYETLYKEYENVIGHYYRNLYRIVKLIQNNTFDSESQERDNEEKRQYRGILRAQLSSFELLMLFYNISYSEKGKKFKELVAGINFFDDHLIEEDFIWKNDVTELANLNKYKYDEKTNSFYNGETLDG</sequence>
<dbReference type="Proteomes" id="UP000220111">
    <property type="component" value="Unassembled WGS sequence"/>
</dbReference>
<gene>
    <name evidence="3" type="ORF">COO17_01170</name>
</gene>
<organism evidence="3 4">
    <name type="scientific">Bacillus wiedmannii</name>
    <dbReference type="NCBI Taxonomy" id="1890302"/>
    <lineage>
        <taxon>Bacteria</taxon>
        <taxon>Bacillati</taxon>
        <taxon>Bacillota</taxon>
        <taxon>Bacilli</taxon>
        <taxon>Bacillales</taxon>
        <taxon>Bacillaceae</taxon>
        <taxon>Bacillus</taxon>
        <taxon>Bacillus cereus group</taxon>
    </lineage>
</organism>
<keyword evidence="2" id="KW-0812">Transmembrane</keyword>
<dbReference type="AlphaFoldDB" id="A0A2A7BYT4"/>
<evidence type="ECO:0008006" key="5">
    <source>
        <dbReference type="Google" id="ProtNLM"/>
    </source>
</evidence>
<dbReference type="Pfam" id="PF16872">
    <property type="entry name" value="putAbiC"/>
    <property type="match status" value="1"/>
</dbReference>
<protein>
    <recommendedName>
        <fullName evidence="5">Phage abortive infection protein</fullName>
    </recommendedName>
</protein>
<keyword evidence="2" id="KW-1133">Transmembrane helix</keyword>
<evidence type="ECO:0000256" key="2">
    <source>
        <dbReference type="SAM" id="Phobius"/>
    </source>
</evidence>
<evidence type="ECO:0000313" key="3">
    <source>
        <dbReference type="EMBL" id="PDY43413.1"/>
    </source>
</evidence>
<name>A0A2A7BYT4_9BACI</name>
<evidence type="ECO:0000313" key="4">
    <source>
        <dbReference type="Proteomes" id="UP000220111"/>
    </source>
</evidence>
<comment type="caution">
    <text evidence="3">The sequence shown here is derived from an EMBL/GenBank/DDBJ whole genome shotgun (WGS) entry which is preliminary data.</text>
</comment>
<reference evidence="3 4" key="1">
    <citation type="submission" date="2017-09" db="EMBL/GenBank/DDBJ databases">
        <title>Large-scale bioinformatics analysis of Bacillus genomes uncovers conserved roles of natural products in bacterial physiology.</title>
        <authorList>
            <consortium name="Agbiome Team Llc"/>
            <person name="Bleich R.M."/>
            <person name="Grubbs K.J."/>
            <person name="Santa Maria K.C."/>
            <person name="Allen S.E."/>
            <person name="Farag S."/>
            <person name="Shank E.A."/>
            <person name="Bowers A."/>
        </authorList>
    </citation>
    <scope>NUCLEOTIDE SEQUENCE [LARGE SCALE GENOMIC DNA]</scope>
    <source>
        <strain evidence="3 4">AFS098222</strain>
    </source>
</reference>
<feature type="transmembrane region" description="Helical" evidence="2">
    <location>
        <begin position="52"/>
        <end position="75"/>
    </location>
</feature>
<accession>A0A2A7BYT4</accession>
<evidence type="ECO:0000256" key="1">
    <source>
        <dbReference type="SAM" id="Coils"/>
    </source>
</evidence>